<dbReference type="AlphaFoldDB" id="A0A4D5RDN4"/>
<dbReference type="Gene3D" id="3.30.70.1820">
    <property type="entry name" value="L1 transposable element, RRM domain"/>
    <property type="match status" value="1"/>
</dbReference>
<dbReference type="PANTHER" id="PTHR11505">
    <property type="entry name" value="L1 TRANSPOSABLE ELEMENT-RELATED"/>
    <property type="match status" value="1"/>
</dbReference>
<evidence type="ECO:0000313" key="2">
    <source>
        <dbReference type="EMBL" id="MOY35066.1"/>
    </source>
</evidence>
<feature type="chain" id="PRO_5020035979" evidence="1">
    <location>
        <begin position="18"/>
        <end position="433"/>
    </location>
</feature>
<accession>A0A4D5RDN4</accession>
<organism evidence="2">
    <name type="scientific">Ixodes scapularis</name>
    <name type="common">Black-legged tick</name>
    <name type="synonym">Deer tick</name>
    <dbReference type="NCBI Taxonomy" id="6945"/>
    <lineage>
        <taxon>Eukaryota</taxon>
        <taxon>Metazoa</taxon>
        <taxon>Ecdysozoa</taxon>
        <taxon>Arthropoda</taxon>
        <taxon>Chelicerata</taxon>
        <taxon>Arachnida</taxon>
        <taxon>Acari</taxon>
        <taxon>Parasitiformes</taxon>
        <taxon>Ixodida</taxon>
        <taxon>Ixodoidea</taxon>
        <taxon>Ixodidae</taxon>
        <taxon>Ixodinae</taxon>
        <taxon>Ixodes</taxon>
    </lineage>
</organism>
<reference evidence="2" key="1">
    <citation type="submission" date="2019-04" db="EMBL/GenBank/DDBJ databases">
        <title>An insight into the mialome of Ixodes scapularis.</title>
        <authorList>
            <person name="Ribeiro J.M."/>
            <person name="Mather T.N."/>
            <person name="Karim S."/>
        </authorList>
    </citation>
    <scope>NUCLEOTIDE SEQUENCE</scope>
</reference>
<feature type="signal peptide" evidence="1">
    <location>
        <begin position="1"/>
        <end position="17"/>
    </location>
</feature>
<name>A0A4D5RDN4_IXOSC</name>
<dbReference type="VEuPathDB" id="VectorBase:ISCP_000640"/>
<evidence type="ECO:0000256" key="1">
    <source>
        <dbReference type="SAM" id="SignalP"/>
    </source>
</evidence>
<keyword evidence="1" id="KW-0732">Signal</keyword>
<dbReference type="OrthoDB" id="6514226at2759"/>
<dbReference type="InterPro" id="IPR004244">
    <property type="entry name" value="Transposase_22"/>
</dbReference>
<dbReference type="EMBL" id="GHJT01001095">
    <property type="protein sequence ID" value="MOY35066.1"/>
    <property type="molecule type" value="Transcribed_RNA"/>
</dbReference>
<proteinExistence type="predicted"/>
<protein>
    <submittedName>
        <fullName evidence="2">Putative tick transposon</fullName>
    </submittedName>
</protein>
<sequence length="433" mass="48354">MQSTYAALFLCVQVMVCFPLPAFGPMTVQDSREFILRERVPNCVDHRDSGFPLQESAAHLWPRRHMNLDDSFTVSTTSTVTSTSPPPSRADINASRRLAALSEHGSTCNMQSTYAALFLFVQVGSTPSLYAKRTSNVFLFVFPCSQVLSETMCECVDVFSLLLLTSGDVETNPGPMNTEQLKQFNEMHQMLVDVNARSIQIQSSQSGILTSINEIKQNQETMRANISDINSRLLAVESSASVVAQLQTAVIDARNVADGLQGENIALRARLDEAEDQSRRDNLIFFGVTDTISETWAQTEERMLSVFRTSLGMPVTGDSIVRAHRLGRFYHEKCRPIIKFSSFKLRDQILMARQALKTHRITVSEDFSLATRNARKRLLEFGKSKGGTFKLRHNKLHINNRCYAFNSTNGEVYELGPSSLPIVSPAQPTIPQT</sequence>